<dbReference type="Pfam" id="PF26629">
    <property type="entry name" value="GT2_TM_C"/>
    <property type="match status" value="1"/>
</dbReference>
<dbReference type="EMBL" id="LQBP01000001">
    <property type="protein sequence ID" value="KUJ81901.1"/>
    <property type="molecule type" value="Genomic_DNA"/>
</dbReference>
<reference evidence="4" key="1">
    <citation type="submission" date="2015-12" db="EMBL/GenBank/DDBJ databases">
        <authorList>
            <person name="Zhang G."/>
            <person name="Stingl U."/>
        </authorList>
    </citation>
    <scope>NUCLEOTIDE SEQUENCE [LARGE SCALE GENOMIC DNA]</scope>
    <source>
        <strain evidence="4">ZGT108</strain>
    </source>
</reference>
<evidence type="ECO:0000259" key="2">
    <source>
        <dbReference type="Pfam" id="PF26629"/>
    </source>
</evidence>
<comment type="caution">
    <text evidence="3">The sequence shown here is derived from an EMBL/GenBank/DDBJ whole genome shotgun (WGS) entry which is preliminary data.</text>
</comment>
<protein>
    <recommendedName>
        <fullName evidence="2">Low-salt glycan biosynthesis hexosyltransferase Agl6 C-terminal transmembrane region domain-containing protein</fullName>
    </recommendedName>
</protein>
<evidence type="ECO:0000256" key="1">
    <source>
        <dbReference type="SAM" id="Phobius"/>
    </source>
</evidence>
<feature type="transmembrane region" description="Helical" evidence="1">
    <location>
        <begin position="35"/>
        <end position="58"/>
    </location>
</feature>
<name>A0A0X3U3V5_9RHOB</name>
<dbReference type="InterPro" id="IPR058718">
    <property type="entry name" value="Agl6_TM_C"/>
</dbReference>
<keyword evidence="1" id="KW-0472">Membrane</keyword>
<keyword evidence="1" id="KW-0812">Transmembrane</keyword>
<proteinExistence type="predicted"/>
<dbReference type="AlphaFoldDB" id="A0A0X3U3V5"/>
<dbReference type="STRING" id="1685378.AVO44_01010"/>
<accession>A0A0X3U3V5</accession>
<dbReference type="RefSeq" id="WP_068331384.1">
    <property type="nucleotide sequence ID" value="NZ_LQBP01000001.1"/>
</dbReference>
<evidence type="ECO:0000313" key="3">
    <source>
        <dbReference type="EMBL" id="KUJ81901.1"/>
    </source>
</evidence>
<keyword evidence="4" id="KW-1185">Reference proteome</keyword>
<gene>
    <name evidence="3" type="ORF">AVO44_01010</name>
</gene>
<feature type="transmembrane region" description="Helical" evidence="1">
    <location>
        <begin position="78"/>
        <end position="101"/>
    </location>
</feature>
<keyword evidence="1" id="KW-1133">Transmembrane helix</keyword>
<feature type="domain" description="Low-salt glycan biosynthesis hexosyltransferase Agl6 C-terminal transmembrane region" evidence="2">
    <location>
        <begin position="6"/>
        <end position="97"/>
    </location>
</feature>
<evidence type="ECO:0000313" key="4">
    <source>
        <dbReference type="Proteomes" id="UP000053690"/>
    </source>
</evidence>
<dbReference type="Proteomes" id="UP000053690">
    <property type="component" value="Unassembled WGS sequence"/>
</dbReference>
<organism evidence="3 4">
    <name type="scientific">Ruegeria profundi</name>
    <dbReference type="NCBI Taxonomy" id="1685378"/>
    <lineage>
        <taxon>Bacteria</taxon>
        <taxon>Pseudomonadati</taxon>
        <taxon>Pseudomonadota</taxon>
        <taxon>Alphaproteobacteria</taxon>
        <taxon>Rhodobacterales</taxon>
        <taxon>Roseobacteraceae</taxon>
        <taxon>Ruegeria</taxon>
    </lineage>
</organism>
<sequence>MTFGALARMIATKNGLVLVGGASRVLRNWATTDNIALLAFWLLLLGLFLFLIAFAQWAWTGFGDLHTPLTTKLTAAGFSLMAISIQSAFAAFLFGIIEIPVRQGKEGALLRQTYAALPEEHPSIEFSPAETGKVPRLPSDMKL</sequence>